<feature type="domain" description="Phosphatidic acid phosphatase type 2/haloperoxidase" evidence="2">
    <location>
        <begin position="283"/>
        <end position="388"/>
    </location>
</feature>
<dbReference type="AlphaFoldDB" id="A0A8E2QVA4"/>
<dbReference type="InterPro" id="IPR000326">
    <property type="entry name" value="PAP2/HPO"/>
</dbReference>
<comment type="caution">
    <text evidence="3">The sequence shown here is derived from an EMBL/GenBank/DDBJ whole genome shotgun (WGS) entry which is preliminary data.</text>
</comment>
<dbReference type="Proteomes" id="UP000239010">
    <property type="component" value="Unassembled WGS sequence"/>
</dbReference>
<keyword evidence="1" id="KW-1133">Transmembrane helix</keyword>
<feature type="transmembrane region" description="Helical" evidence="1">
    <location>
        <begin position="309"/>
        <end position="328"/>
    </location>
</feature>
<sequence length="395" mass="46920">MNSNFKLKNKSNKKMKLFLISVFIIALLFFIASSFYDKKIMDFFVGFYKVDIIHWISTWSYELGSMLLIGFIVPICLICLSDRIIIVNKDKRVFRWLYMHKNAFLIFLFWVFLIIGLSNTTHNSIQNIWYGINNQVMISIDKVDLAHLLTYFQVGVINLLMVLMILLFNVLFFFIYLKDMIMTNYISENNLIKPTITMIYYMCFCFAAVFVIKHISGRPLYSNSVWTRQNAINMGLNPNNSVEEMFKIYGWDFFDPKGLGRFSPAKYHEWWEPNDTLKNWKNWFTYPEKDFWIDLEDNYMDMDFPSGHIMSYSNLLATCYFFYFTKSYKQTEKFSNVQKSLFSLCLILIALSIFTLMIQMFHWPTDILFSICAACLIFVGCQKLTNKNRLKKLIK</sequence>
<feature type="transmembrane region" description="Helical" evidence="1">
    <location>
        <begin position="340"/>
        <end position="361"/>
    </location>
</feature>
<dbReference type="EMBL" id="PHND01000001">
    <property type="protein sequence ID" value="PPE04331.1"/>
    <property type="molecule type" value="Genomic_DNA"/>
</dbReference>
<proteinExistence type="predicted"/>
<protein>
    <recommendedName>
        <fullName evidence="2">Phosphatidic acid phosphatase type 2/haloperoxidase domain-containing protein</fullName>
    </recommendedName>
</protein>
<evidence type="ECO:0000313" key="4">
    <source>
        <dbReference type="Proteomes" id="UP000239010"/>
    </source>
</evidence>
<feature type="transmembrane region" description="Helical" evidence="1">
    <location>
        <begin position="367"/>
        <end position="385"/>
    </location>
</feature>
<feature type="transmembrane region" description="Helical" evidence="1">
    <location>
        <begin position="58"/>
        <end position="81"/>
    </location>
</feature>
<keyword evidence="4" id="KW-1185">Reference proteome</keyword>
<keyword evidence="1" id="KW-0472">Membrane</keyword>
<evidence type="ECO:0000256" key="1">
    <source>
        <dbReference type="SAM" id="Phobius"/>
    </source>
</evidence>
<gene>
    <name evidence="3" type="ORF">EELLY_v1c00050</name>
</gene>
<organism evidence="3 4">
    <name type="scientific">Entomoplasma ellychniae</name>
    <dbReference type="NCBI Taxonomy" id="2114"/>
    <lineage>
        <taxon>Bacteria</taxon>
        <taxon>Bacillati</taxon>
        <taxon>Mycoplasmatota</taxon>
        <taxon>Mollicutes</taxon>
        <taxon>Entomoplasmatales</taxon>
        <taxon>Entomoplasmataceae</taxon>
        <taxon>Entomoplasma</taxon>
    </lineage>
</organism>
<dbReference type="Pfam" id="PF01569">
    <property type="entry name" value="PAP2"/>
    <property type="match status" value="1"/>
</dbReference>
<reference evidence="3 4" key="1">
    <citation type="submission" date="2017-11" db="EMBL/GenBank/DDBJ databases">
        <title>Genome sequence of Entomoplasma ellychniae ELCN-1 (ATCC 43707).</title>
        <authorList>
            <person name="Lo W.-S."/>
            <person name="Gasparich G.E."/>
            <person name="Kuo C.-H."/>
        </authorList>
    </citation>
    <scope>NUCLEOTIDE SEQUENCE [LARGE SCALE GENOMIC DNA]</scope>
    <source>
        <strain evidence="3 4">ELCN-1</strain>
    </source>
</reference>
<evidence type="ECO:0000259" key="2">
    <source>
        <dbReference type="Pfam" id="PF01569"/>
    </source>
</evidence>
<dbReference type="Gene3D" id="1.20.144.10">
    <property type="entry name" value="Phosphatidic acid phosphatase type 2/haloperoxidase"/>
    <property type="match status" value="1"/>
</dbReference>
<name>A0A8E2QVA4_9MOLU</name>
<evidence type="ECO:0000313" key="3">
    <source>
        <dbReference type="EMBL" id="PPE04331.1"/>
    </source>
</evidence>
<keyword evidence="1" id="KW-0812">Transmembrane</keyword>
<accession>A0A8E2QVA4</accession>
<dbReference type="CDD" id="cd01610">
    <property type="entry name" value="PAP2_like"/>
    <property type="match status" value="1"/>
</dbReference>
<feature type="transmembrane region" description="Helical" evidence="1">
    <location>
        <begin position="198"/>
        <end position="216"/>
    </location>
</feature>
<feature type="transmembrane region" description="Helical" evidence="1">
    <location>
        <begin position="151"/>
        <end position="177"/>
    </location>
</feature>
<feature type="transmembrane region" description="Helical" evidence="1">
    <location>
        <begin position="102"/>
        <end position="120"/>
    </location>
</feature>